<dbReference type="InterPro" id="IPR005650">
    <property type="entry name" value="BlaI_family"/>
</dbReference>
<reference evidence="5 6" key="1">
    <citation type="journal article" date="2014" name="Int. J. Syst. Evol. Microbiol.">
        <title>Complete genome sequence of Corynebacterium casei LMG S-19264T (=DSM 44701T), isolated from a smear-ripened cheese.</title>
        <authorList>
            <consortium name="US DOE Joint Genome Institute (JGI-PGF)"/>
            <person name="Walter F."/>
            <person name="Albersmeier A."/>
            <person name="Kalinowski J."/>
            <person name="Ruckert C."/>
        </authorList>
    </citation>
    <scope>NUCLEOTIDE SEQUENCE [LARGE SCALE GENOMIC DNA]</scope>
    <source>
        <strain evidence="5 6">NBRC 112289</strain>
    </source>
</reference>
<evidence type="ECO:0000256" key="4">
    <source>
        <dbReference type="ARBA" id="ARBA00023163"/>
    </source>
</evidence>
<dbReference type="Gene3D" id="1.10.10.10">
    <property type="entry name" value="Winged helix-like DNA-binding domain superfamily/Winged helix DNA-binding domain"/>
    <property type="match status" value="1"/>
</dbReference>
<dbReference type="GO" id="GO:0003677">
    <property type="term" value="F:DNA binding"/>
    <property type="evidence" value="ECO:0007669"/>
    <property type="project" value="UniProtKB-KW"/>
</dbReference>
<evidence type="ECO:0000256" key="3">
    <source>
        <dbReference type="ARBA" id="ARBA00023125"/>
    </source>
</evidence>
<comment type="caution">
    <text evidence="5">The sequence shown here is derived from an EMBL/GenBank/DDBJ whole genome shotgun (WGS) entry which is preliminary data.</text>
</comment>
<dbReference type="SUPFAM" id="SSF46785">
    <property type="entry name" value="Winged helix' DNA-binding domain"/>
    <property type="match status" value="1"/>
</dbReference>
<protein>
    <submittedName>
        <fullName evidence="5">Penicillinase repressor</fullName>
    </submittedName>
</protein>
<sequence>MRSPRSRQRGELESAVMDLLWDAGRPLTAREVQESVEEPQPAITTVLTVLERLREKGWVDRESGSSRGLLFAPTLSREHRVAGAMATALASTSDRSAALMQFAGELSIADRDLLRAAIAGNAAD</sequence>
<evidence type="ECO:0000313" key="5">
    <source>
        <dbReference type="EMBL" id="GMA29744.1"/>
    </source>
</evidence>
<comment type="similarity">
    <text evidence="1">Belongs to the BlaI transcriptional regulatory family.</text>
</comment>
<dbReference type="RefSeq" id="WP_284234116.1">
    <property type="nucleotide sequence ID" value="NZ_BSUL01000001.1"/>
</dbReference>
<keyword evidence="6" id="KW-1185">Reference proteome</keyword>
<dbReference type="InterPro" id="IPR036388">
    <property type="entry name" value="WH-like_DNA-bd_sf"/>
</dbReference>
<proteinExistence type="inferred from homology"/>
<dbReference type="GO" id="GO:0045892">
    <property type="term" value="P:negative regulation of DNA-templated transcription"/>
    <property type="evidence" value="ECO:0007669"/>
    <property type="project" value="InterPro"/>
</dbReference>
<evidence type="ECO:0000256" key="1">
    <source>
        <dbReference type="ARBA" id="ARBA00011046"/>
    </source>
</evidence>
<keyword evidence="3" id="KW-0238">DNA-binding</keyword>
<name>A0AA37XAD3_9MICO</name>
<dbReference type="Proteomes" id="UP001157160">
    <property type="component" value="Unassembled WGS sequence"/>
</dbReference>
<dbReference type="Gene3D" id="6.10.140.850">
    <property type="match status" value="1"/>
</dbReference>
<keyword evidence="2" id="KW-0805">Transcription regulation</keyword>
<dbReference type="InterPro" id="IPR036390">
    <property type="entry name" value="WH_DNA-bd_sf"/>
</dbReference>
<gene>
    <name evidence="5" type="ORF">GCM10025874_29970</name>
</gene>
<organism evidence="5 6">
    <name type="scientific">Arenivirga flava</name>
    <dbReference type="NCBI Taxonomy" id="1930060"/>
    <lineage>
        <taxon>Bacteria</taxon>
        <taxon>Bacillati</taxon>
        <taxon>Actinomycetota</taxon>
        <taxon>Actinomycetes</taxon>
        <taxon>Micrococcales</taxon>
        <taxon>Microbacteriaceae</taxon>
        <taxon>Arenivirga</taxon>
    </lineage>
</organism>
<dbReference type="Pfam" id="PF03965">
    <property type="entry name" value="Penicillinase_R"/>
    <property type="match status" value="1"/>
</dbReference>
<dbReference type="EMBL" id="BSUL01000001">
    <property type="protein sequence ID" value="GMA29744.1"/>
    <property type="molecule type" value="Genomic_DNA"/>
</dbReference>
<evidence type="ECO:0000256" key="2">
    <source>
        <dbReference type="ARBA" id="ARBA00023015"/>
    </source>
</evidence>
<keyword evidence="4" id="KW-0804">Transcription</keyword>
<dbReference type="AlphaFoldDB" id="A0AA37XAD3"/>
<evidence type="ECO:0000313" key="6">
    <source>
        <dbReference type="Proteomes" id="UP001157160"/>
    </source>
</evidence>
<accession>A0AA37XAD3</accession>